<dbReference type="Pfam" id="PF02868">
    <property type="entry name" value="Peptidase_M4_C"/>
    <property type="match status" value="1"/>
</dbReference>
<dbReference type="PANTHER" id="PTHR33794:SF1">
    <property type="entry name" value="BACILLOLYSIN"/>
    <property type="match status" value="1"/>
</dbReference>
<keyword evidence="2" id="KW-0479">Metal-binding</keyword>
<keyword evidence="6" id="KW-0732">Signal</keyword>
<keyword evidence="4" id="KW-0862">Zinc</keyword>
<dbReference type="SUPFAM" id="SSF55486">
    <property type="entry name" value="Metalloproteases ('zincins'), catalytic domain"/>
    <property type="match status" value="1"/>
</dbReference>
<reference evidence="9 10" key="1">
    <citation type="submission" date="2018-12" db="EMBL/GenBank/DDBJ databases">
        <title>Draft genome sequence of Embleya hyalina NBRC 13850T.</title>
        <authorList>
            <person name="Komaki H."/>
            <person name="Hosoyama A."/>
            <person name="Kimura A."/>
            <person name="Ichikawa N."/>
            <person name="Tamura T."/>
        </authorList>
    </citation>
    <scope>NUCLEOTIDE SEQUENCE [LARGE SCALE GENOMIC DNA]</scope>
    <source>
        <strain evidence="9 10">NBRC 13850</strain>
    </source>
</reference>
<keyword evidence="5" id="KW-0482">Metalloprotease</keyword>
<evidence type="ECO:0000256" key="3">
    <source>
        <dbReference type="ARBA" id="ARBA00022801"/>
    </source>
</evidence>
<dbReference type="Proteomes" id="UP000286931">
    <property type="component" value="Unassembled WGS sequence"/>
</dbReference>
<accession>A0A401YEL7</accession>
<keyword evidence="3" id="KW-0378">Hydrolase</keyword>
<feature type="signal peptide" evidence="6">
    <location>
        <begin position="1"/>
        <end position="28"/>
    </location>
</feature>
<dbReference type="GO" id="GO:0046872">
    <property type="term" value="F:metal ion binding"/>
    <property type="evidence" value="ECO:0007669"/>
    <property type="project" value="UniProtKB-KW"/>
</dbReference>
<comment type="caution">
    <text evidence="9">The sequence shown here is derived from an EMBL/GenBank/DDBJ whole genome shotgun (WGS) entry which is preliminary data.</text>
</comment>
<dbReference type="AlphaFoldDB" id="A0A401YEL7"/>
<dbReference type="Gene3D" id="1.10.390.10">
    <property type="entry name" value="Neutral Protease Domain 2"/>
    <property type="match status" value="1"/>
</dbReference>
<keyword evidence="1" id="KW-0645">Protease</keyword>
<feature type="domain" description="Peptidase M4 C-terminal" evidence="8">
    <location>
        <begin position="349"/>
        <end position="508"/>
    </location>
</feature>
<organism evidence="9 10">
    <name type="scientific">Embleya hyalina</name>
    <dbReference type="NCBI Taxonomy" id="516124"/>
    <lineage>
        <taxon>Bacteria</taxon>
        <taxon>Bacillati</taxon>
        <taxon>Actinomycetota</taxon>
        <taxon>Actinomycetes</taxon>
        <taxon>Kitasatosporales</taxon>
        <taxon>Streptomycetaceae</taxon>
        <taxon>Embleya</taxon>
    </lineage>
</organism>
<dbReference type="RefSeq" id="WP_126635346.1">
    <property type="nucleotide sequence ID" value="NZ_BIFH01000013.1"/>
</dbReference>
<dbReference type="InterPro" id="IPR050728">
    <property type="entry name" value="Zinc_Metalloprotease_M4"/>
</dbReference>
<sequence>MHRRTLTFGSALALLAGLVVGTTTPSNAAPPPTSPAAARAAAIDAADRAVTGASSALVKAPGERYRRAMVTPWIDNLYSIAYTRTYRGLPVVGGDAAVLADGTGRVRAVETADGPRIDDVPTEPAVPATTAEASARTRLAAVDRVDRQRLVVQLAPDAAHLAWETVLVGRNGDAPSRLHVYVDARTGAVLDAATHDAVRAGTGHSKWNGPDPITIPTTATGSTHLMRDPSRPGLSCADYGGGTLTKPVDDWGTGNPTAIETGCVDAMWAVQKQWDMLRDWLGRNGHKGTGGTYPVVVGYPDVNAYFDDTRVYIGHNTANEWIAAMDVVGHEYGHGIDLTTPGHPFTEHGLTEGTGDIFGTLTEFYADEPAPYDTPDYTIGETADIVGTGPLRYMYNPDILGHPNCYSTRIPPMEEHKATGPLNHWFHLLAEGSHPGGGKPESPTCNGSTVTGVGIKTAGRVFYGGLLLRPANTDYRKLRRITLQAAKVLDPTCGVWKSTRNAWNAVSVPANAGDPVCP</sequence>
<evidence type="ECO:0000259" key="8">
    <source>
        <dbReference type="Pfam" id="PF02868"/>
    </source>
</evidence>
<evidence type="ECO:0000256" key="1">
    <source>
        <dbReference type="ARBA" id="ARBA00022670"/>
    </source>
</evidence>
<dbReference type="Gene3D" id="3.10.170.10">
    <property type="match status" value="1"/>
</dbReference>
<dbReference type="Pfam" id="PF01447">
    <property type="entry name" value="Peptidase_M4"/>
    <property type="match status" value="1"/>
</dbReference>
<evidence type="ECO:0000256" key="6">
    <source>
        <dbReference type="SAM" id="SignalP"/>
    </source>
</evidence>
<dbReference type="GO" id="GO:0004222">
    <property type="term" value="F:metalloendopeptidase activity"/>
    <property type="evidence" value="ECO:0007669"/>
    <property type="project" value="InterPro"/>
</dbReference>
<dbReference type="PANTHER" id="PTHR33794">
    <property type="entry name" value="BACILLOLYSIN"/>
    <property type="match status" value="1"/>
</dbReference>
<dbReference type="InterPro" id="IPR001570">
    <property type="entry name" value="Peptidase_M4_C_domain"/>
</dbReference>
<feature type="domain" description="Peptidase M4" evidence="7">
    <location>
        <begin position="201"/>
        <end position="336"/>
    </location>
</feature>
<evidence type="ECO:0000313" key="10">
    <source>
        <dbReference type="Proteomes" id="UP000286931"/>
    </source>
</evidence>
<protein>
    <submittedName>
        <fullName evidence="9">Peptidase M28</fullName>
    </submittedName>
</protein>
<name>A0A401YEL7_9ACTN</name>
<evidence type="ECO:0000256" key="4">
    <source>
        <dbReference type="ARBA" id="ARBA00022833"/>
    </source>
</evidence>
<evidence type="ECO:0000259" key="7">
    <source>
        <dbReference type="Pfam" id="PF01447"/>
    </source>
</evidence>
<dbReference type="EMBL" id="BIFH01000013">
    <property type="protein sequence ID" value="GCD93066.1"/>
    <property type="molecule type" value="Genomic_DNA"/>
</dbReference>
<keyword evidence="10" id="KW-1185">Reference proteome</keyword>
<feature type="chain" id="PRO_5019331726" evidence="6">
    <location>
        <begin position="29"/>
        <end position="518"/>
    </location>
</feature>
<evidence type="ECO:0000256" key="2">
    <source>
        <dbReference type="ARBA" id="ARBA00022723"/>
    </source>
</evidence>
<dbReference type="InterPro" id="IPR013856">
    <property type="entry name" value="Peptidase_M4_domain"/>
</dbReference>
<evidence type="ECO:0000256" key="5">
    <source>
        <dbReference type="ARBA" id="ARBA00023049"/>
    </source>
</evidence>
<dbReference type="GO" id="GO:0006508">
    <property type="term" value="P:proteolysis"/>
    <property type="evidence" value="ECO:0007669"/>
    <property type="project" value="UniProtKB-KW"/>
</dbReference>
<dbReference type="InterPro" id="IPR027268">
    <property type="entry name" value="Peptidase_M4/M1_CTD_sf"/>
</dbReference>
<proteinExistence type="predicted"/>
<gene>
    <name evidence="9" type="ORF">EHYA_00709</name>
</gene>
<evidence type="ECO:0000313" key="9">
    <source>
        <dbReference type="EMBL" id="GCD93066.1"/>
    </source>
</evidence>
<dbReference type="OrthoDB" id="291295at2"/>